<comment type="caution">
    <text evidence="2">The sequence shown here is derived from an EMBL/GenBank/DDBJ whole genome shotgun (WGS) entry which is preliminary data.</text>
</comment>
<keyword evidence="3" id="KW-1185">Reference proteome</keyword>
<gene>
    <name evidence="2" type="ORF">L202_08091</name>
</gene>
<feature type="region of interest" description="Disordered" evidence="1">
    <location>
        <begin position="1"/>
        <end position="51"/>
    </location>
</feature>
<organism evidence="2 3">
    <name type="scientific">Cryptococcus amylolentus CBS 6039</name>
    <dbReference type="NCBI Taxonomy" id="1295533"/>
    <lineage>
        <taxon>Eukaryota</taxon>
        <taxon>Fungi</taxon>
        <taxon>Dikarya</taxon>
        <taxon>Basidiomycota</taxon>
        <taxon>Agaricomycotina</taxon>
        <taxon>Tremellomycetes</taxon>
        <taxon>Tremellales</taxon>
        <taxon>Cryptococcaceae</taxon>
        <taxon>Cryptococcus</taxon>
    </lineage>
</organism>
<evidence type="ECO:0000313" key="3">
    <source>
        <dbReference type="Proteomes" id="UP000094065"/>
    </source>
</evidence>
<dbReference type="OrthoDB" id="10389803at2759"/>
<reference evidence="2 3" key="1">
    <citation type="submission" date="2016-06" db="EMBL/GenBank/DDBJ databases">
        <title>Evolution of pathogenesis and genome organization in the Tremellales.</title>
        <authorList>
            <person name="Cuomo C."/>
            <person name="Litvintseva A."/>
            <person name="Heitman J."/>
            <person name="Chen Y."/>
            <person name="Sun S."/>
            <person name="Springer D."/>
            <person name="Dromer F."/>
            <person name="Young S."/>
            <person name="Zeng Q."/>
            <person name="Chapman S."/>
            <person name="Gujja S."/>
            <person name="Saif S."/>
            <person name="Birren B."/>
        </authorList>
    </citation>
    <scope>NUCLEOTIDE SEQUENCE [LARGE SCALE GENOMIC DNA]</scope>
    <source>
        <strain evidence="2 3">CBS 6039</strain>
    </source>
</reference>
<name>A0A1E3HB84_9TREE</name>
<evidence type="ECO:0000256" key="1">
    <source>
        <dbReference type="SAM" id="MobiDB-lite"/>
    </source>
</evidence>
<dbReference type="Proteomes" id="UP000094065">
    <property type="component" value="Unassembled WGS sequence"/>
</dbReference>
<accession>A0A1E3HB84</accession>
<protein>
    <submittedName>
        <fullName evidence="2">Uncharacterized protein</fullName>
    </submittedName>
</protein>
<dbReference type="EMBL" id="AWGJ01000013">
    <property type="protein sequence ID" value="ODN73590.1"/>
    <property type="molecule type" value="Genomic_DNA"/>
</dbReference>
<dbReference type="GeneID" id="30159400"/>
<feature type="compositionally biased region" description="Polar residues" evidence="1">
    <location>
        <begin position="19"/>
        <end position="44"/>
    </location>
</feature>
<sequence length="180" mass="19835">MSEDEQAFSNPPSPLYLDSSPNDDPQQSEASTNSGSRSPSTYSDPGSDVYGQEDLSKLEYHLDPESDIPLANQLRAMTTHLNTALQLHTDMSRQERRDFILSKVESSLSCAGIEGLEVDMKDEVEALAAGEVSAWWKKKNKKNEADVEAQKYLSWGHIFVHFLDPLGNAFEPSGVSTAAL</sequence>
<dbReference type="RefSeq" id="XP_018989502.1">
    <property type="nucleotide sequence ID" value="XM_019142931.1"/>
</dbReference>
<dbReference type="AlphaFoldDB" id="A0A1E3HB84"/>
<evidence type="ECO:0000313" key="2">
    <source>
        <dbReference type="EMBL" id="ODN73590.1"/>
    </source>
</evidence>
<proteinExistence type="predicted"/>